<organism evidence="2 3">
    <name type="scientific">Oncorhynchus tshawytscha</name>
    <name type="common">Chinook salmon</name>
    <name type="synonym">Salmo tshawytscha</name>
    <dbReference type="NCBI Taxonomy" id="74940"/>
    <lineage>
        <taxon>Eukaryota</taxon>
        <taxon>Metazoa</taxon>
        <taxon>Chordata</taxon>
        <taxon>Craniata</taxon>
        <taxon>Vertebrata</taxon>
        <taxon>Euteleostomi</taxon>
        <taxon>Actinopterygii</taxon>
        <taxon>Neopterygii</taxon>
        <taxon>Teleostei</taxon>
        <taxon>Protacanthopterygii</taxon>
        <taxon>Salmoniformes</taxon>
        <taxon>Salmonidae</taxon>
        <taxon>Salmoninae</taxon>
        <taxon>Oncorhynchus</taxon>
    </lineage>
</organism>
<protein>
    <submittedName>
        <fullName evidence="2">Uncharacterized protein</fullName>
    </submittedName>
</protein>
<evidence type="ECO:0000256" key="1">
    <source>
        <dbReference type="SAM" id="MobiDB-lite"/>
    </source>
</evidence>
<dbReference type="Ensembl" id="ENSOTST00005058706.2">
    <property type="protein sequence ID" value="ENSOTSP00005053887.2"/>
    <property type="gene ID" value="ENSOTSG00005026115.2"/>
</dbReference>
<evidence type="ECO:0000313" key="2">
    <source>
        <dbReference type="Ensembl" id="ENSOTSP00005053887.2"/>
    </source>
</evidence>
<gene>
    <name evidence="2" type="primary">FAM222A</name>
</gene>
<dbReference type="Proteomes" id="UP000694402">
    <property type="component" value="Unassembled WGS sequence"/>
</dbReference>
<name>A0A8C8GS27_ONCTS</name>
<feature type="region of interest" description="Disordered" evidence="1">
    <location>
        <begin position="260"/>
        <end position="282"/>
    </location>
</feature>
<feature type="compositionally biased region" description="Basic residues" evidence="1">
    <location>
        <begin position="458"/>
        <end position="473"/>
    </location>
</feature>
<proteinExistence type="predicted"/>
<dbReference type="InterPro" id="IPR029340">
    <property type="entry name" value="FAM222"/>
</dbReference>
<dbReference type="AlphaFoldDB" id="A0A8C8GS27"/>
<keyword evidence="3" id="KW-1185">Reference proteome</keyword>
<feature type="region of interest" description="Disordered" evidence="1">
    <location>
        <begin position="180"/>
        <end position="214"/>
    </location>
</feature>
<dbReference type="PANTHER" id="PTHR16070:SF2">
    <property type="entry name" value="PROTEIN FAM222A"/>
    <property type="match status" value="1"/>
</dbReference>
<dbReference type="GeneTree" id="ENSGT00530000063811"/>
<feature type="compositionally biased region" description="Polar residues" evidence="1">
    <location>
        <begin position="198"/>
        <end position="209"/>
    </location>
</feature>
<reference evidence="2" key="1">
    <citation type="submission" date="2025-08" db="UniProtKB">
        <authorList>
            <consortium name="Ensembl"/>
        </authorList>
    </citation>
    <scope>IDENTIFICATION</scope>
</reference>
<evidence type="ECO:0000313" key="3">
    <source>
        <dbReference type="Proteomes" id="UP000694402"/>
    </source>
</evidence>
<dbReference type="Pfam" id="PF15258">
    <property type="entry name" value="FAM222A"/>
    <property type="match status" value="2"/>
</dbReference>
<feature type="region of interest" description="Disordered" evidence="1">
    <location>
        <begin position="452"/>
        <end position="473"/>
    </location>
</feature>
<accession>A0A8C8GS27</accession>
<sequence>MLACLQRRQQNLSSQHLVCTPKILGSPQQPQPSTRQREMRAVVREGEFTLAYLSTSGWLDDWLTDWPAEENHTGLISPPQICVDPVGLITGELSSMNGPRYPSPAELDAFAQKTASSPLSIKIFPSNIRVPQHKQLNRTVNGLDTTCTQHYSPYSGGYQGLLGVVKATVSVVKGVLKNSEGKRTKHSPAQTAAAPYNPLSNNRHGQQKSYHMGSCKPPDGPKMAVPSNIIVAASVIPTPVGQTLASQSDLDVQSLLRQMNRHSHSQALQHGGEAQPSPSRQAVAAVASSDSGFTWGVVPQSSLAHSGAVLPTQSADMAQAGYLERVDYSMWQHHQQQQHYQQGALRMYNNARMGSGGGAVVSRSPETCLPLACSAQLSYRRHPLSAGTNGAGIGQDRVSSSPLNCAAMHGEFSVGQYFAPPWNSVLVTPDSDCYNPQELVPGSSMGRVRDMGLSQPHPHPHHHPNHQLHPHHHPHPQVYATDQSLGLCCGLPSTSLCHASVLSSSLQSLECLISDLHPPCIKESMLGRGYEAVGMPRLLDHNLQHTHVQLPVFR</sequence>
<dbReference type="PANTHER" id="PTHR16070">
    <property type="entry name" value="PROTEIN FAM222A-RELATED"/>
    <property type="match status" value="1"/>
</dbReference>
<reference evidence="2" key="2">
    <citation type="submission" date="2025-09" db="UniProtKB">
        <authorList>
            <consortium name="Ensembl"/>
        </authorList>
    </citation>
    <scope>IDENTIFICATION</scope>
</reference>